<feature type="binding site" evidence="9">
    <location>
        <position position="13"/>
    </location>
    <ligand>
        <name>substrate</name>
    </ligand>
</feature>
<dbReference type="PANTHER" id="PTHR21342:SF1">
    <property type="entry name" value="PHOSPHOPANTETHEINE ADENYLYLTRANSFERASE"/>
    <property type="match status" value="1"/>
</dbReference>
<feature type="binding site" evidence="9">
    <location>
        <begin position="13"/>
        <end position="14"/>
    </location>
    <ligand>
        <name>ATP</name>
        <dbReference type="ChEBI" id="CHEBI:30616"/>
    </ligand>
</feature>
<evidence type="ECO:0000256" key="2">
    <source>
        <dbReference type="ARBA" id="ARBA00022679"/>
    </source>
</evidence>
<evidence type="ECO:0000259" key="10">
    <source>
        <dbReference type="Pfam" id="PF01467"/>
    </source>
</evidence>
<dbReference type="HAMAP" id="MF_00151">
    <property type="entry name" value="PPAT_bact"/>
    <property type="match status" value="1"/>
</dbReference>
<keyword evidence="5 9" id="KW-0067">ATP-binding</keyword>
<sequence>MKPEARRAVCPGSFDPVTYGHLDIVGRSAQLYDEVWVAVFHNASKSGLFDVEERLELLRETTADMPNVKVASFQGLVVDFCKQHEVGIIVKGVRAVSDFDYEQQMAQMNFGLGGVETLFMPTNPLYSFLSSSLVKDAAKWGGDIDSHVPDVVARRLHAKFAPEQG</sequence>
<evidence type="ECO:0000256" key="3">
    <source>
        <dbReference type="ARBA" id="ARBA00022695"/>
    </source>
</evidence>
<dbReference type="PANTHER" id="PTHR21342">
    <property type="entry name" value="PHOSPHOPANTETHEINE ADENYLYLTRANSFERASE"/>
    <property type="match status" value="1"/>
</dbReference>
<dbReference type="NCBIfam" id="TIGR01510">
    <property type="entry name" value="coaD_prev_kdtB"/>
    <property type="match status" value="1"/>
</dbReference>
<evidence type="ECO:0000256" key="5">
    <source>
        <dbReference type="ARBA" id="ARBA00022840"/>
    </source>
</evidence>
<dbReference type="GO" id="GO:0004595">
    <property type="term" value="F:pantetheine-phosphate adenylyltransferase activity"/>
    <property type="evidence" value="ECO:0007669"/>
    <property type="project" value="UniProtKB-EC"/>
</dbReference>
<feature type="binding site" evidence="9">
    <location>
        <begin position="126"/>
        <end position="132"/>
    </location>
    <ligand>
        <name>ATP</name>
        <dbReference type="ChEBI" id="CHEBI:30616"/>
    </ligand>
</feature>
<dbReference type="Pfam" id="PF01467">
    <property type="entry name" value="CTP_transf_like"/>
    <property type="match status" value="1"/>
</dbReference>
<keyword evidence="12" id="KW-1185">Reference proteome</keyword>
<evidence type="ECO:0000256" key="9">
    <source>
        <dbReference type="HAMAP-Rule" id="MF_00151"/>
    </source>
</evidence>
<dbReference type="InterPro" id="IPR001980">
    <property type="entry name" value="PPAT"/>
</dbReference>
<comment type="cofactor">
    <cofactor evidence="9">
        <name>Mg(2+)</name>
        <dbReference type="ChEBI" id="CHEBI:18420"/>
    </cofactor>
</comment>
<dbReference type="NCBIfam" id="TIGR00125">
    <property type="entry name" value="cyt_tran_rel"/>
    <property type="match status" value="1"/>
</dbReference>
<protein>
    <recommendedName>
        <fullName evidence="9">Phosphopantetheine adenylyltransferase</fullName>
        <ecNumber evidence="9">2.7.7.3</ecNumber>
    </recommendedName>
    <alternativeName>
        <fullName evidence="9">Dephospho-CoA pyrophosphorylase</fullName>
    </alternativeName>
    <alternativeName>
        <fullName evidence="9">Pantetheine-phosphate adenylyltransferase</fullName>
        <shortName evidence="9">PPAT</shortName>
    </alternativeName>
</protein>
<feature type="binding site" evidence="9">
    <location>
        <position position="77"/>
    </location>
    <ligand>
        <name>substrate</name>
    </ligand>
</feature>
<keyword evidence="2 9" id="KW-0808">Transferase</keyword>
<evidence type="ECO:0000256" key="8">
    <source>
        <dbReference type="ARBA" id="ARBA00029346"/>
    </source>
</evidence>
<accession>A0ABV8TYY0</accession>
<keyword evidence="1 9" id="KW-0963">Cytoplasm</keyword>
<evidence type="ECO:0000256" key="7">
    <source>
        <dbReference type="ARBA" id="ARBA00022993"/>
    </source>
</evidence>
<feature type="site" description="Transition state stabilizer" evidence="9">
    <location>
        <position position="21"/>
    </location>
</feature>
<keyword evidence="3 9" id="KW-0548">Nucleotidyltransferase</keyword>
<name>A0ABV8TYY0_9ACTN</name>
<dbReference type="RefSeq" id="WP_380620737.1">
    <property type="nucleotide sequence ID" value="NZ_JBHSDK010000015.1"/>
</dbReference>
<dbReference type="SUPFAM" id="SSF52374">
    <property type="entry name" value="Nucleotidylyl transferase"/>
    <property type="match status" value="1"/>
</dbReference>
<comment type="function">
    <text evidence="9">Reversibly transfers an adenylyl group from ATP to 4'-phosphopantetheine, yielding dephospho-CoA (dPCoA) and pyrophosphate.</text>
</comment>
<comment type="pathway">
    <text evidence="9">Cofactor biosynthesis; coenzyme A biosynthesis; CoA from (R)-pantothenate: step 4/5.</text>
</comment>
<keyword evidence="4 9" id="KW-0547">Nucleotide-binding</keyword>
<evidence type="ECO:0000256" key="6">
    <source>
        <dbReference type="ARBA" id="ARBA00022842"/>
    </source>
</evidence>
<keyword evidence="6 9" id="KW-0460">Magnesium</keyword>
<gene>
    <name evidence="9 11" type="primary">coaD</name>
    <name evidence="11" type="ORF">ACFPET_10640</name>
</gene>
<comment type="caution">
    <text evidence="11">The sequence shown here is derived from an EMBL/GenBank/DDBJ whole genome shotgun (WGS) entry which is preliminary data.</text>
</comment>
<comment type="catalytic activity">
    <reaction evidence="8 9">
        <text>(R)-4'-phosphopantetheine + ATP + H(+) = 3'-dephospho-CoA + diphosphate</text>
        <dbReference type="Rhea" id="RHEA:19801"/>
        <dbReference type="ChEBI" id="CHEBI:15378"/>
        <dbReference type="ChEBI" id="CHEBI:30616"/>
        <dbReference type="ChEBI" id="CHEBI:33019"/>
        <dbReference type="ChEBI" id="CHEBI:57328"/>
        <dbReference type="ChEBI" id="CHEBI:61723"/>
        <dbReference type="EC" id="2.7.7.3"/>
    </reaction>
</comment>
<feature type="binding site" evidence="9">
    <location>
        <begin position="92"/>
        <end position="94"/>
    </location>
    <ligand>
        <name>ATP</name>
        <dbReference type="ChEBI" id="CHEBI:30616"/>
    </ligand>
</feature>
<reference evidence="12" key="1">
    <citation type="journal article" date="2019" name="Int. J. Syst. Evol. Microbiol.">
        <title>The Global Catalogue of Microorganisms (GCM) 10K type strain sequencing project: providing services to taxonomists for standard genome sequencing and annotation.</title>
        <authorList>
            <consortium name="The Broad Institute Genomics Platform"/>
            <consortium name="The Broad Institute Genome Sequencing Center for Infectious Disease"/>
            <person name="Wu L."/>
            <person name="Ma J."/>
        </authorList>
    </citation>
    <scope>NUCLEOTIDE SEQUENCE [LARGE SCALE GENOMIC DNA]</scope>
    <source>
        <strain evidence="12">IBRC-M 10908</strain>
    </source>
</reference>
<feature type="domain" description="Cytidyltransferase-like" evidence="10">
    <location>
        <begin position="9"/>
        <end position="136"/>
    </location>
</feature>
<organism evidence="11 12">
    <name type="scientific">Salininema proteolyticum</name>
    <dbReference type="NCBI Taxonomy" id="1607685"/>
    <lineage>
        <taxon>Bacteria</taxon>
        <taxon>Bacillati</taxon>
        <taxon>Actinomycetota</taxon>
        <taxon>Actinomycetes</taxon>
        <taxon>Glycomycetales</taxon>
        <taxon>Glycomycetaceae</taxon>
        <taxon>Salininema</taxon>
    </lineage>
</organism>
<evidence type="ECO:0000256" key="1">
    <source>
        <dbReference type="ARBA" id="ARBA00022490"/>
    </source>
</evidence>
<comment type="subunit">
    <text evidence="9">Homohexamer.</text>
</comment>
<feature type="binding site" evidence="9">
    <location>
        <position position="91"/>
    </location>
    <ligand>
        <name>substrate</name>
    </ligand>
</feature>
<dbReference type="InterPro" id="IPR014729">
    <property type="entry name" value="Rossmann-like_a/b/a_fold"/>
</dbReference>
<keyword evidence="7 9" id="KW-0173">Coenzyme A biosynthesis</keyword>
<dbReference type="InterPro" id="IPR004821">
    <property type="entry name" value="Cyt_trans-like"/>
</dbReference>
<dbReference type="Proteomes" id="UP001595823">
    <property type="component" value="Unassembled WGS sequence"/>
</dbReference>
<comment type="similarity">
    <text evidence="9">Belongs to the bacterial CoaD family.</text>
</comment>
<dbReference type="EMBL" id="JBHSDK010000015">
    <property type="protein sequence ID" value="MFC4335657.1"/>
    <property type="molecule type" value="Genomic_DNA"/>
</dbReference>
<comment type="subcellular location">
    <subcellularLocation>
        <location evidence="9">Cytoplasm</location>
    </subcellularLocation>
</comment>
<dbReference type="EC" id="2.7.7.3" evidence="9"/>
<dbReference type="Gene3D" id="3.40.50.620">
    <property type="entry name" value="HUPs"/>
    <property type="match status" value="1"/>
</dbReference>
<dbReference type="PRINTS" id="PR01020">
    <property type="entry name" value="LPSBIOSNTHSS"/>
</dbReference>
<proteinExistence type="inferred from homology"/>
<feature type="binding site" evidence="9">
    <location>
        <position position="45"/>
    </location>
    <ligand>
        <name>substrate</name>
    </ligand>
</feature>
<evidence type="ECO:0000256" key="4">
    <source>
        <dbReference type="ARBA" id="ARBA00022741"/>
    </source>
</evidence>
<feature type="binding site" evidence="9">
    <location>
        <position position="21"/>
    </location>
    <ligand>
        <name>ATP</name>
        <dbReference type="ChEBI" id="CHEBI:30616"/>
    </ligand>
</feature>
<feature type="binding site" evidence="9">
    <location>
        <position position="102"/>
    </location>
    <ligand>
        <name>ATP</name>
        <dbReference type="ChEBI" id="CHEBI:30616"/>
    </ligand>
</feature>
<evidence type="ECO:0000313" key="12">
    <source>
        <dbReference type="Proteomes" id="UP001595823"/>
    </source>
</evidence>
<evidence type="ECO:0000313" key="11">
    <source>
        <dbReference type="EMBL" id="MFC4335657.1"/>
    </source>
</evidence>
<dbReference type="CDD" id="cd02163">
    <property type="entry name" value="PPAT"/>
    <property type="match status" value="1"/>
</dbReference>